<dbReference type="AlphaFoldDB" id="A0A8S1SK20"/>
<sequence>MNSKLQVKSDEGKFKSAICEFVTKEEAKLTYEDENMQKFKRKIDLFEQNLCQSFFKCYQTMRLNQFVEIKEKQITGKEKLLELSKQLHQLKQNKKKQLLQLNLKECYFTQKLRAAKCLLEKL</sequence>
<organism evidence="1 2">
    <name type="scientific">Paramecium octaurelia</name>
    <dbReference type="NCBI Taxonomy" id="43137"/>
    <lineage>
        <taxon>Eukaryota</taxon>
        <taxon>Sar</taxon>
        <taxon>Alveolata</taxon>
        <taxon>Ciliophora</taxon>
        <taxon>Intramacronucleata</taxon>
        <taxon>Oligohymenophorea</taxon>
        <taxon>Peniculida</taxon>
        <taxon>Parameciidae</taxon>
        <taxon>Paramecium</taxon>
    </lineage>
</organism>
<evidence type="ECO:0000313" key="2">
    <source>
        <dbReference type="Proteomes" id="UP000683925"/>
    </source>
</evidence>
<comment type="caution">
    <text evidence="1">The sequence shown here is derived from an EMBL/GenBank/DDBJ whole genome shotgun (WGS) entry which is preliminary data.</text>
</comment>
<name>A0A8S1SK20_PAROT</name>
<dbReference type="OrthoDB" id="306174at2759"/>
<reference evidence="1" key="1">
    <citation type="submission" date="2021-01" db="EMBL/GenBank/DDBJ databases">
        <authorList>
            <consortium name="Genoscope - CEA"/>
            <person name="William W."/>
        </authorList>
    </citation>
    <scope>NUCLEOTIDE SEQUENCE</scope>
</reference>
<evidence type="ECO:0000313" key="1">
    <source>
        <dbReference type="EMBL" id="CAD8140853.1"/>
    </source>
</evidence>
<keyword evidence="2" id="KW-1185">Reference proteome</keyword>
<dbReference type="EMBL" id="CAJJDP010000011">
    <property type="protein sequence ID" value="CAD8140853.1"/>
    <property type="molecule type" value="Genomic_DNA"/>
</dbReference>
<proteinExistence type="predicted"/>
<dbReference type="Proteomes" id="UP000683925">
    <property type="component" value="Unassembled WGS sequence"/>
</dbReference>
<protein>
    <submittedName>
        <fullName evidence="1">Uncharacterized protein</fullName>
    </submittedName>
</protein>
<accession>A0A8S1SK20</accession>
<gene>
    <name evidence="1" type="ORF">POCTA_138.1.T0120118</name>
</gene>
<dbReference type="OMA" id="FEQNLCQ"/>